<protein>
    <submittedName>
        <fullName evidence="1">Uncharacterized protein</fullName>
    </submittedName>
</protein>
<dbReference type="EMBL" id="LTAO01000012">
    <property type="protein sequence ID" value="KYG32078.1"/>
    <property type="molecule type" value="Genomic_DNA"/>
</dbReference>
<proteinExistence type="predicted"/>
<keyword evidence="2" id="KW-1185">Reference proteome</keyword>
<sequence>MNPFLPFTQKHQNSLWPNALPKNTWKKLNKSSSNQQYWKKSYPHLQPNLTFYLPQTHLKMETGLWVNHECTWLNEEEWIISVGINQTNTWVRSTAYHKKWKIHLNFRDYWMKNRNTFIREFEVSNQGEAEKNIQLLIHSFSFKGQDTHDATTYYSAKNEALIHYKKNRYSLFSASLEPSQFLFCSAGSIRKIWDGEKGKLLYMPLYSDGQESLISMPMTIQPNEQKKGRVWGITDHCLLKILREHLYVQAN</sequence>
<evidence type="ECO:0000313" key="1">
    <source>
        <dbReference type="EMBL" id="KYG32078.1"/>
    </source>
</evidence>
<evidence type="ECO:0000313" key="2">
    <source>
        <dbReference type="Proteomes" id="UP000075806"/>
    </source>
</evidence>
<dbReference type="Proteomes" id="UP000075806">
    <property type="component" value="Unassembled WGS sequence"/>
</dbReference>
<reference evidence="1" key="1">
    <citation type="submission" date="2016-02" db="EMBL/GenBank/DDBJ databases">
        <title>Genome sequence of Bacillus trypoxylicola KCTC 13244(T).</title>
        <authorList>
            <person name="Jeong H."/>
            <person name="Park S.-H."/>
            <person name="Choi S.-K."/>
        </authorList>
    </citation>
    <scope>NUCLEOTIDE SEQUENCE [LARGE SCALE GENOMIC DNA]</scope>
    <source>
        <strain evidence="1">KCTC 13244</strain>
    </source>
</reference>
<name>A0A161Q6S4_9BACI</name>
<comment type="caution">
    <text evidence="1">The sequence shown here is derived from an EMBL/GenBank/DDBJ whole genome shotgun (WGS) entry which is preliminary data.</text>
</comment>
<accession>A0A161Q6S4</accession>
<gene>
    <name evidence="1" type="ORF">AZF04_04720</name>
</gene>
<dbReference type="AlphaFoldDB" id="A0A161Q6S4"/>
<organism evidence="1 2">
    <name type="scientific">Alkalihalobacillus trypoxylicola</name>
    <dbReference type="NCBI Taxonomy" id="519424"/>
    <lineage>
        <taxon>Bacteria</taxon>
        <taxon>Bacillati</taxon>
        <taxon>Bacillota</taxon>
        <taxon>Bacilli</taxon>
        <taxon>Bacillales</taxon>
        <taxon>Bacillaceae</taxon>
        <taxon>Alkalihalobacillus</taxon>
    </lineage>
</organism>
<dbReference type="STRING" id="519424.AZF04_04720"/>